<comment type="caution">
    <text evidence="1">The sequence shown here is derived from an EMBL/GenBank/DDBJ whole genome shotgun (WGS) entry which is preliminary data.</text>
</comment>
<sequence>MGGHGGYEGSVLAYRLEESARQELQRLRRDYPNWGFLVLSHVWVAVRGQNIVIVAPTPQDLRAALPPAPADPPVALPLATTRPMAAVQGRAGVLPAEPTRTGTWAVTGRASALTRLGRSLRRWCRRLSGRA</sequence>
<evidence type="ECO:0000313" key="2">
    <source>
        <dbReference type="Proteomes" id="UP001500320"/>
    </source>
</evidence>
<keyword evidence="2" id="KW-1185">Reference proteome</keyword>
<accession>A0ABP6MLM0</accession>
<reference evidence="2" key="1">
    <citation type="journal article" date="2019" name="Int. J. Syst. Evol. Microbiol.">
        <title>The Global Catalogue of Microorganisms (GCM) 10K type strain sequencing project: providing services to taxonomists for standard genome sequencing and annotation.</title>
        <authorList>
            <consortium name="The Broad Institute Genomics Platform"/>
            <consortium name="The Broad Institute Genome Sequencing Center for Infectious Disease"/>
            <person name="Wu L."/>
            <person name="Ma J."/>
        </authorList>
    </citation>
    <scope>NUCLEOTIDE SEQUENCE [LARGE SCALE GENOMIC DNA]</scope>
    <source>
        <strain evidence="2">JCM 9373</strain>
    </source>
</reference>
<name>A0ABP6MLM0_9ACTN</name>
<dbReference type="RefSeq" id="WP_344855810.1">
    <property type="nucleotide sequence ID" value="NZ_BAAAUT010000004.1"/>
</dbReference>
<dbReference type="Proteomes" id="UP001500320">
    <property type="component" value="Unassembled WGS sequence"/>
</dbReference>
<organism evidence="1 2">
    <name type="scientific">Planomonospora alba</name>
    <dbReference type="NCBI Taxonomy" id="161354"/>
    <lineage>
        <taxon>Bacteria</taxon>
        <taxon>Bacillati</taxon>
        <taxon>Actinomycetota</taxon>
        <taxon>Actinomycetes</taxon>
        <taxon>Streptosporangiales</taxon>
        <taxon>Streptosporangiaceae</taxon>
        <taxon>Planomonospora</taxon>
    </lineage>
</organism>
<evidence type="ECO:0000313" key="1">
    <source>
        <dbReference type="EMBL" id="GAA3118747.1"/>
    </source>
</evidence>
<dbReference type="EMBL" id="BAAAUT010000004">
    <property type="protein sequence ID" value="GAA3118747.1"/>
    <property type="molecule type" value="Genomic_DNA"/>
</dbReference>
<protein>
    <submittedName>
        <fullName evidence="1">Uncharacterized protein</fullName>
    </submittedName>
</protein>
<gene>
    <name evidence="1" type="ORF">GCM10010466_07060</name>
</gene>
<proteinExistence type="predicted"/>